<comment type="caution">
    <text evidence="11">The sequence shown here is derived from an EMBL/GenBank/DDBJ whole genome shotgun (WGS) entry which is preliminary data.</text>
</comment>
<comment type="similarity">
    <text evidence="8">Belongs to the TRAP transporter small permease family.</text>
</comment>
<feature type="transmembrane region" description="Helical" evidence="9">
    <location>
        <begin position="85"/>
        <end position="108"/>
    </location>
</feature>
<accession>A0ABS6E1M0</accession>
<evidence type="ECO:0000256" key="3">
    <source>
        <dbReference type="ARBA" id="ARBA00022475"/>
    </source>
</evidence>
<evidence type="ECO:0000256" key="2">
    <source>
        <dbReference type="ARBA" id="ARBA00022448"/>
    </source>
</evidence>
<keyword evidence="3" id="KW-1003">Cell membrane</keyword>
<name>A0ABS6E1M0_9FIRM</name>
<feature type="transmembrane region" description="Helical" evidence="9">
    <location>
        <begin position="47"/>
        <end position="64"/>
    </location>
</feature>
<dbReference type="InterPro" id="IPR055348">
    <property type="entry name" value="DctQ"/>
</dbReference>
<evidence type="ECO:0000256" key="5">
    <source>
        <dbReference type="ARBA" id="ARBA00022692"/>
    </source>
</evidence>
<organism evidence="11 12">
    <name type="scientific">Tissierella simiarum</name>
    <dbReference type="NCBI Taxonomy" id="2841534"/>
    <lineage>
        <taxon>Bacteria</taxon>
        <taxon>Bacillati</taxon>
        <taxon>Bacillota</taxon>
        <taxon>Tissierellia</taxon>
        <taxon>Tissierellales</taxon>
        <taxon>Tissierellaceae</taxon>
        <taxon>Tissierella</taxon>
    </lineage>
</organism>
<dbReference type="InterPro" id="IPR007387">
    <property type="entry name" value="TRAP_DctQ"/>
</dbReference>
<keyword evidence="5 9" id="KW-0812">Transmembrane</keyword>
<keyword evidence="2" id="KW-0813">Transport</keyword>
<evidence type="ECO:0000313" key="11">
    <source>
        <dbReference type="EMBL" id="MBU5436803.1"/>
    </source>
</evidence>
<feature type="transmembrane region" description="Helical" evidence="9">
    <location>
        <begin position="12"/>
        <end position="32"/>
    </location>
</feature>
<evidence type="ECO:0000256" key="1">
    <source>
        <dbReference type="ARBA" id="ARBA00004429"/>
    </source>
</evidence>
<evidence type="ECO:0000256" key="9">
    <source>
        <dbReference type="SAM" id="Phobius"/>
    </source>
</evidence>
<protein>
    <submittedName>
        <fullName evidence="11">TRAP transporter small permease</fullName>
    </submittedName>
</protein>
<evidence type="ECO:0000256" key="4">
    <source>
        <dbReference type="ARBA" id="ARBA00022519"/>
    </source>
</evidence>
<evidence type="ECO:0000259" key="10">
    <source>
        <dbReference type="Pfam" id="PF04290"/>
    </source>
</evidence>
<dbReference type="RefSeq" id="WP_216516265.1">
    <property type="nucleotide sequence ID" value="NZ_JAHLPM010000001.1"/>
</dbReference>
<keyword evidence="7 9" id="KW-0472">Membrane</keyword>
<dbReference type="PANTHER" id="PTHR35011">
    <property type="entry name" value="2,3-DIKETO-L-GULONATE TRAP TRANSPORTER SMALL PERMEASE PROTEIN YIAM"/>
    <property type="match status" value="1"/>
</dbReference>
<gene>
    <name evidence="11" type="ORF">KQI42_02215</name>
</gene>
<evidence type="ECO:0000256" key="6">
    <source>
        <dbReference type="ARBA" id="ARBA00022989"/>
    </source>
</evidence>
<reference evidence="11 12" key="1">
    <citation type="submission" date="2021-06" db="EMBL/GenBank/DDBJ databases">
        <authorList>
            <person name="Sun Q."/>
            <person name="Li D."/>
        </authorList>
    </citation>
    <scope>NUCLEOTIDE SEQUENCE [LARGE SCALE GENOMIC DNA]</scope>
    <source>
        <strain evidence="11 12">MSJ-40</strain>
    </source>
</reference>
<dbReference type="Pfam" id="PF04290">
    <property type="entry name" value="DctQ"/>
    <property type="match status" value="1"/>
</dbReference>
<evidence type="ECO:0000256" key="8">
    <source>
        <dbReference type="ARBA" id="ARBA00038436"/>
    </source>
</evidence>
<comment type="subcellular location">
    <subcellularLocation>
        <location evidence="1">Cell inner membrane</location>
        <topology evidence="1">Multi-pass membrane protein</topology>
    </subcellularLocation>
</comment>
<dbReference type="PANTHER" id="PTHR35011:SF2">
    <property type="entry name" value="2,3-DIKETO-L-GULONATE TRAP TRANSPORTER SMALL PERMEASE PROTEIN YIAM"/>
    <property type="match status" value="1"/>
</dbReference>
<dbReference type="Proteomes" id="UP000749471">
    <property type="component" value="Unassembled WGS sequence"/>
</dbReference>
<evidence type="ECO:0000313" key="12">
    <source>
        <dbReference type="Proteomes" id="UP000749471"/>
    </source>
</evidence>
<feature type="transmembrane region" description="Helical" evidence="9">
    <location>
        <begin position="128"/>
        <end position="146"/>
    </location>
</feature>
<evidence type="ECO:0000256" key="7">
    <source>
        <dbReference type="ARBA" id="ARBA00023136"/>
    </source>
</evidence>
<sequence>MSNFKVKINKILEITCISLFVFITIIGTYQIVTRYVFNSPSTISEELLTFSFTWMALLSAALVFGKREHMRMEFAVNFLKDKSKIMLNIVSEILVIAFALTVLIYGGIKITKLTATQITASLGIPMSYVYIIIPITGILIVLYNIININELVKDLKPKDLSKEGK</sequence>
<keyword evidence="4" id="KW-0997">Cell inner membrane</keyword>
<keyword evidence="6 9" id="KW-1133">Transmembrane helix</keyword>
<feature type="domain" description="Tripartite ATP-independent periplasmic transporters DctQ component" evidence="10">
    <location>
        <begin position="23"/>
        <end position="152"/>
    </location>
</feature>
<keyword evidence="12" id="KW-1185">Reference proteome</keyword>
<dbReference type="EMBL" id="JAHLPM010000001">
    <property type="protein sequence ID" value="MBU5436803.1"/>
    <property type="molecule type" value="Genomic_DNA"/>
</dbReference>
<proteinExistence type="inferred from homology"/>